<dbReference type="Pfam" id="PF01269">
    <property type="entry name" value="Fibrillarin"/>
    <property type="match status" value="1"/>
</dbReference>
<keyword evidence="6 7" id="KW-0694">RNA-binding</keyword>
<dbReference type="GO" id="GO:1990259">
    <property type="term" value="F:histone H2AQ104 methyltransferase activity"/>
    <property type="evidence" value="ECO:0007669"/>
    <property type="project" value="TreeGrafter"/>
</dbReference>
<keyword evidence="9" id="KW-1185">Reference proteome</keyword>
<dbReference type="InterPro" id="IPR029063">
    <property type="entry name" value="SAM-dependent_MTases_sf"/>
</dbReference>
<dbReference type="PIRSF" id="PIRSF006540">
    <property type="entry name" value="Nop17p"/>
    <property type="match status" value="1"/>
</dbReference>
<dbReference type="AlphaFoldDB" id="A0A1V0N284"/>
<dbReference type="GO" id="GO:0008649">
    <property type="term" value="F:rRNA methyltransferase activity"/>
    <property type="evidence" value="ECO:0007669"/>
    <property type="project" value="TreeGrafter"/>
</dbReference>
<evidence type="ECO:0000313" key="8">
    <source>
        <dbReference type="EMBL" id="ARD84204.1"/>
    </source>
</evidence>
<keyword evidence="4 7" id="KW-0808">Transferase</keyword>
<dbReference type="SMART" id="SM01206">
    <property type="entry name" value="Fibrillarin"/>
    <property type="match status" value="1"/>
</dbReference>
<reference evidence="8 9" key="1">
    <citation type="submission" date="2011-10" db="EMBL/GenBank/DDBJ databases">
        <title>Metabolic and evolutionary patterns in the extreme acidophile Ferroplasma acidiphilum.</title>
        <authorList>
            <person name="Golyshina O.V."/>
            <person name="Kozyavkin S.A."/>
            <person name="Tatusov R.L."/>
            <person name="Slesarev A.I."/>
            <person name="Golyshin P.N."/>
        </authorList>
    </citation>
    <scope>NUCLEOTIDE SEQUENCE [LARGE SCALE GENOMIC DNA]</scope>
    <source>
        <strain evidence="9">Y</strain>
    </source>
</reference>
<keyword evidence="3 7" id="KW-0489">Methyltransferase</keyword>
<comment type="subunit">
    <text evidence="7">Interacts with nop5. Component of box C/D small ribonucleoprotein (sRNP) particles that contain rpl7ae, FlpA and nop5, plus a guide RNA.</text>
</comment>
<sequence length="220" mass="25336">MKKHAQPLQINNRRIVNDRGKIFTVSGFNQSIYGEKIKKSGGFYLREWNPRRSKLGAALLKGFKSMPLKEDSSVLYLGASTGTTVSHVSDICFRGMVFAVEFSYDSFVKLYTLAEKRNNIYPILEDANLPEKYEFLIDGPDVIYQDIAQRNQIQIFNENSKKFKNAEKAMLIIKARAISSNRPEKSIVNSAIREIKDFKVKEIIDLKPYDIGNYFVYLER</sequence>
<comment type="function">
    <text evidence="7">Involved in pre-rRNA and tRNA processing. Utilizes the methyl donor S-adenosyl-L-methionine to catalyze the site-specific 2'-hydroxyl methylation of ribose moieties in rRNA and tRNA. Site specificity is provided by a guide RNA that base pairs with the substrate. Methylation occurs at a characteristic distance from the sequence involved in base pairing with the guide RNA.</text>
</comment>
<dbReference type="NCBIfam" id="NF003276">
    <property type="entry name" value="PRK04266.1-2"/>
    <property type="match status" value="1"/>
</dbReference>
<evidence type="ECO:0000313" key="9">
    <source>
        <dbReference type="Proteomes" id="UP000192050"/>
    </source>
</evidence>
<dbReference type="GO" id="GO:0008033">
    <property type="term" value="P:tRNA processing"/>
    <property type="evidence" value="ECO:0007669"/>
    <property type="project" value="UniProtKB-UniRule"/>
</dbReference>
<evidence type="ECO:0000256" key="7">
    <source>
        <dbReference type="HAMAP-Rule" id="MF_00351"/>
    </source>
</evidence>
<dbReference type="PANTHER" id="PTHR10335">
    <property type="entry name" value="RRNA 2-O-METHYLTRANSFERASE FIBRILLARIN"/>
    <property type="match status" value="1"/>
</dbReference>
<dbReference type="HAMAP" id="MF_00351">
    <property type="entry name" value="RNA_methyltransf_FlpA"/>
    <property type="match status" value="1"/>
</dbReference>
<dbReference type="OrthoDB" id="6244at2157"/>
<evidence type="ECO:0000256" key="3">
    <source>
        <dbReference type="ARBA" id="ARBA00022603"/>
    </source>
</evidence>
<dbReference type="Proteomes" id="UP000192050">
    <property type="component" value="Chromosome"/>
</dbReference>
<dbReference type="Gene3D" id="3.40.50.150">
    <property type="entry name" value="Vaccinia Virus protein VP39"/>
    <property type="match status" value="1"/>
</dbReference>
<feature type="binding site" evidence="7">
    <location>
        <begin position="101"/>
        <end position="102"/>
    </location>
    <ligand>
        <name>S-adenosyl-L-methionine</name>
        <dbReference type="ChEBI" id="CHEBI:59789"/>
    </ligand>
</feature>
<evidence type="ECO:0000256" key="5">
    <source>
        <dbReference type="ARBA" id="ARBA00022694"/>
    </source>
</evidence>
<dbReference type="STRING" id="74969.FAD_0282"/>
<dbReference type="SUPFAM" id="SSF53335">
    <property type="entry name" value="S-adenosyl-L-methionine-dependent methyltransferases"/>
    <property type="match status" value="1"/>
</dbReference>
<dbReference type="EMBL" id="CP015363">
    <property type="protein sequence ID" value="ARD84204.1"/>
    <property type="molecule type" value="Genomic_DNA"/>
</dbReference>
<dbReference type="KEGG" id="fai:FAD_0282"/>
<accession>A0A1V0N284</accession>
<evidence type="ECO:0000256" key="2">
    <source>
        <dbReference type="ARBA" id="ARBA00022552"/>
    </source>
</evidence>
<dbReference type="GO" id="GO:0003723">
    <property type="term" value="F:RNA binding"/>
    <property type="evidence" value="ECO:0007669"/>
    <property type="project" value="UniProtKB-UniRule"/>
</dbReference>
<gene>
    <name evidence="8" type="primary">nop1</name>
    <name evidence="7" type="synonym">flpA</name>
    <name evidence="8" type="ORF">FAD_0282</name>
</gene>
<protein>
    <recommendedName>
        <fullName evidence="7">Fibrillarin-like rRNA/tRNA 2'-O-methyltransferase</fullName>
        <ecNumber evidence="7">2.1.1.-</ecNumber>
    </recommendedName>
</protein>
<proteinExistence type="inferred from homology"/>
<dbReference type="InterPro" id="IPR000692">
    <property type="entry name" value="Fibrillarin"/>
</dbReference>
<feature type="binding site" evidence="7">
    <location>
        <begin position="146"/>
        <end position="149"/>
    </location>
    <ligand>
        <name>S-adenosyl-L-methionine</name>
        <dbReference type="ChEBI" id="CHEBI:59789"/>
    </ligand>
</feature>
<keyword evidence="2 7" id="KW-0698">rRNA processing</keyword>
<dbReference type="PANTHER" id="PTHR10335:SF17">
    <property type="entry name" value="FIBRILLARIN"/>
    <property type="match status" value="1"/>
</dbReference>
<dbReference type="EC" id="2.1.1.-" evidence="7"/>
<dbReference type="RefSeq" id="WP_081141452.1">
    <property type="nucleotide sequence ID" value="NZ_CP015363.1"/>
</dbReference>
<evidence type="ECO:0000256" key="4">
    <source>
        <dbReference type="ARBA" id="ARBA00022679"/>
    </source>
</evidence>
<dbReference type="GeneID" id="84218781"/>
<feature type="binding site" evidence="7">
    <location>
        <begin position="83"/>
        <end position="84"/>
    </location>
    <ligand>
        <name>S-adenosyl-L-methionine</name>
        <dbReference type="ChEBI" id="CHEBI:59789"/>
    </ligand>
</feature>
<organism evidence="8 9">
    <name type="scientific">Ferroplasma acidiphilum</name>
    <dbReference type="NCBI Taxonomy" id="74969"/>
    <lineage>
        <taxon>Archaea</taxon>
        <taxon>Methanobacteriati</taxon>
        <taxon>Thermoplasmatota</taxon>
        <taxon>Thermoplasmata</taxon>
        <taxon>Thermoplasmatales</taxon>
        <taxon>Ferroplasmaceae</taxon>
        <taxon>Ferroplasma</taxon>
    </lineage>
</organism>
<comment type="similarity">
    <text evidence="1 7">Belongs to the methyltransferase superfamily. Fibrillarin family.</text>
</comment>
<feature type="binding site" evidence="7">
    <location>
        <begin position="126"/>
        <end position="127"/>
    </location>
    <ligand>
        <name>S-adenosyl-L-methionine</name>
        <dbReference type="ChEBI" id="CHEBI:59789"/>
    </ligand>
</feature>
<evidence type="ECO:0000256" key="1">
    <source>
        <dbReference type="ARBA" id="ARBA00010632"/>
    </source>
</evidence>
<dbReference type="GO" id="GO:0000494">
    <property type="term" value="P:box C/D sno(s)RNA 3'-end processing"/>
    <property type="evidence" value="ECO:0007669"/>
    <property type="project" value="TreeGrafter"/>
</dbReference>
<name>A0A1V0N284_9ARCH</name>
<keyword evidence="5 7" id="KW-0819">tRNA processing</keyword>
<evidence type="ECO:0000256" key="6">
    <source>
        <dbReference type="ARBA" id="ARBA00022884"/>
    </source>
</evidence>
<dbReference type="PRINTS" id="PR00052">
    <property type="entry name" value="FIBRILLARIN"/>
</dbReference>